<dbReference type="SMART" id="SM00895">
    <property type="entry name" value="FCD"/>
    <property type="match status" value="1"/>
</dbReference>
<dbReference type="PANTHER" id="PTHR43537">
    <property type="entry name" value="TRANSCRIPTIONAL REGULATOR, GNTR FAMILY"/>
    <property type="match status" value="1"/>
</dbReference>
<dbReference type="PROSITE" id="PS50949">
    <property type="entry name" value="HTH_GNTR"/>
    <property type="match status" value="1"/>
</dbReference>
<comment type="caution">
    <text evidence="5">The sequence shown here is derived from an EMBL/GenBank/DDBJ whole genome shotgun (WGS) entry which is preliminary data.</text>
</comment>
<keyword evidence="6" id="KW-1185">Reference proteome</keyword>
<accession>A0ABS6NC06</accession>
<proteinExistence type="predicted"/>
<dbReference type="Pfam" id="PF00392">
    <property type="entry name" value="GntR"/>
    <property type="match status" value="1"/>
</dbReference>
<name>A0ABS6NC06_9RHOB</name>
<evidence type="ECO:0000313" key="5">
    <source>
        <dbReference type="EMBL" id="MBV2361552.1"/>
    </source>
</evidence>
<evidence type="ECO:0000313" key="6">
    <source>
        <dbReference type="Proteomes" id="UP001166293"/>
    </source>
</evidence>
<keyword evidence="1" id="KW-0805">Transcription regulation</keyword>
<sequence length="226" mass="25444">MQKTAMPLVSKTTTDMVFDTLYEEIASLDLLPGTRISEAEVATRLGVSRQPVRDAFNRLGNLDLLLIRPQRATEVRGFSMPKIANARFIRLAVELEVVTRACSVWDTRRADTLEANIARQAEAIEAGQIDAFHAQDYEFHRLICALSGYPLAFETIEQCKRSIDRLCVLSLSKAYEASAVLEDHREIASALAGRSVDAARAVVTRHLSRLDETIREIHERHAEYFE</sequence>
<dbReference type="SMART" id="SM00345">
    <property type="entry name" value="HTH_GNTR"/>
    <property type="match status" value="1"/>
</dbReference>
<evidence type="ECO:0000256" key="2">
    <source>
        <dbReference type="ARBA" id="ARBA00023125"/>
    </source>
</evidence>
<evidence type="ECO:0000256" key="1">
    <source>
        <dbReference type="ARBA" id="ARBA00023015"/>
    </source>
</evidence>
<dbReference type="EMBL" id="JAHRWL010000003">
    <property type="protein sequence ID" value="MBV2361552.1"/>
    <property type="molecule type" value="Genomic_DNA"/>
</dbReference>
<gene>
    <name evidence="5" type="ORF">KUH32_17445</name>
</gene>
<dbReference type="InterPro" id="IPR000524">
    <property type="entry name" value="Tscrpt_reg_HTH_GntR"/>
</dbReference>
<dbReference type="PANTHER" id="PTHR43537:SF6">
    <property type="entry name" value="HTH-TYPE TRANSCRIPTIONAL REPRESSOR RSPR"/>
    <property type="match status" value="1"/>
</dbReference>
<keyword evidence="2" id="KW-0238">DNA-binding</keyword>
<organism evidence="5 6">
    <name type="scientific">Thalassococcus arenae</name>
    <dbReference type="NCBI Taxonomy" id="2851652"/>
    <lineage>
        <taxon>Bacteria</taxon>
        <taxon>Pseudomonadati</taxon>
        <taxon>Pseudomonadota</taxon>
        <taxon>Alphaproteobacteria</taxon>
        <taxon>Rhodobacterales</taxon>
        <taxon>Roseobacteraceae</taxon>
        <taxon>Thalassococcus</taxon>
    </lineage>
</organism>
<evidence type="ECO:0000259" key="4">
    <source>
        <dbReference type="PROSITE" id="PS50949"/>
    </source>
</evidence>
<dbReference type="Proteomes" id="UP001166293">
    <property type="component" value="Unassembled WGS sequence"/>
</dbReference>
<evidence type="ECO:0000256" key="3">
    <source>
        <dbReference type="ARBA" id="ARBA00023163"/>
    </source>
</evidence>
<protein>
    <submittedName>
        <fullName evidence="5">GntR family transcriptional regulator</fullName>
    </submittedName>
</protein>
<reference evidence="5" key="1">
    <citation type="submission" date="2021-06" db="EMBL/GenBank/DDBJ databases">
        <title>Thalassococcus sp. CAU 1522 isolated from sea sand, Republic of Korea.</title>
        <authorList>
            <person name="Kim W."/>
        </authorList>
    </citation>
    <scope>NUCLEOTIDE SEQUENCE</scope>
    <source>
        <strain evidence="5">CAU 1522</strain>
    </source>
</reference>
<feature type="domain" description="HTH gntR-type" evidence="4">
    <location>
        <begin position="11"/>
        <end position="78"/>
    </location>
</feature>
<dbReference type="Pfam" id="PF07729">
    <property type="entry name" value="FCD"/>
    <property type="match status" value="1"/>
</dbReference>
<dbReference type="RefSeq" id="WP_217779943.1">
    <property type="nucleotide sequence ID" value="NZ_JAHRWL010000003.1"/>
</dbReference>
<keyword evidence="3" id="KW-0804">Transcription</keyword>
<dbReference type="InterPro" id="IPR011711">
    <property type="entry name" value="GntR_C"/>
</dbReference>